<reference evidence="1 2" key="1">
    <citation type="submission" date="2020-05" db="EMBL/GenBank/DDBJ databases">
        <authorList>
            <person name="Petersen J."/>
            <person name="Sayavedra L."/>
        </authorList>
    </citation>
    <scope>NUCLEOTIDE SEQUENCE [LARGE SCALE GENOMIC DNA]</scope>
    <source>
        <strain evidence="1">B azoricus SOX ET2 1586I</strain>
    </source>
</reference>
<keyword evidence="2" id="KW-1185">Reference proteome</keyword>
<sequence>MLGCLTIEGEQYRAVDSLEEFIELIECFKSLDGMSPSKECLNRRYFFNFEIYLIELLREADKLSEKAKKIVFTNAFLS</sequence>
<protein>
    <submittedName>
        <fullName evidence="1">Uncharacterized protein</fullName>
    </submittedName>
</protein>
<name>A0ABM8M8E2_9GAMM</name>
<comment type="caution">
    <text evidence="1">The sequence shown here is derived from an EMBL/GenBank/DDBJ whole genome shotgun (WGS) entry which is preliminary data.</text>
</comment>
<organism evidence="1 2">
    <name type="scientific">Bathymodiolus thermophilus thioautotrophic gill symbiont</name>
    <dbReference type="NCBI Taxonomy" id="2360"/>
    <lineage>
        <taxon>Bacteria</taxon>
        <taxon>Pseudomonadati</taxon>
        <taxon>Pseudomonadota</taxon>
        <taxon>Gammaproteobacteria</taxon>
        <taxon>sulfur-oxidizing symbionts</taxon>
    </lineage>
</organism>
<dbReference type="RefSeq" id="WP_090715884.1">
    <property type="nucleotide sequence ID" value="NZ_CAHJWF010000274.1"/>
</dbReference>
<dbReference type="Proteomes" id="UP000626656">
    <property type="component" value="Unassembled WGS sequence"/>
</dbReference>
<gene>
    <name evidence="1" type="ORF">AZO1586I_1314</name>
</gene>
<dbReference type="EMBL" id="CAHJWF010000274">
    <property type="protein sequence ID" value="CAB5504618.1"/>
    <property type="molecule type" value="Genomic_DNA"/>
</dbReference>
<proteinExistence type="predicted"/>
<evidence type="ECO:0000313" key="1">
    <source>
        <dbReference type="EMBL" id="CAB5504618.1"/>
    </source>
</evidence>
<accession>A0ABM8M8E2</accession>
<evidence type="ECO:0000313" key="2">
    <source>
        <dbReference type="Proteomes" id="UP000626656"/>
    </source>
</evidence>